<feature type="transmembrane region" description="Helical" evidence="1">
    <location>
        <begin position="6"/>
        <end position="25"/>
    </location>
</feature>
<gene>
    <name evidence="2" type="ORF">FSW04_24245</name>
</gene>
<proteinExistence type="predicted"/>
<protein>
    <submittedName>
        <fullName evidence="2">DoxX family protein</fullName>
    </submittedName>
</protein>
<evidence type="ECO:0000256" key="1">
    <source>
        <dbReference type="SAM" id="Phobius"/>
    </source>
</evidence>
<dbReference type="RefSeq" id="WP_146922968.1">
    <property type="nucleotide sequence ID" value="NZ_CP042430.1"/>
</dbReference>
<keyword evidence="3" id="KW-1185">Reference proteome</keyword>
<dbReference type="KEGG" id="bsol:FSW04_24245"/>
<name>A0A5B8UAZ8_9ACTN</name>
<feature type="transmembrane region" description="Helical" evidence="1">
    <location>
        <begin position="104"/>
        <end position="122"/>
    </location>
</feature>
<sequence length="141" mass="14355">MDVVELAGRLLFAAVFLISPAGVLAQAPRVAGLPALAALPRPLAVAAVRGTCLAAMGGAGLIALGLWPDAGALLVLAFLVPVTSTMHPFWTVEPSLARKQKRDAFLTNTSLAGAALLLLAAVNQSQHVALGLLAHPLLGRA</sequence>
<dbReference type="EMBL" id="CP042430">
    <property type="protein sequence ID" value="QEC50389.1"/>
    <property type="molecule type" value="Genomic_DNA"/>
</dbReference>
<dbReference type="AlphaFoldDB" id="A0A5B8UAZ8"/>
<evidence type="ECO:0000313" key="2">
    <source>
        <dbReference type="EMBL" id="QEC50389.1"/>
    </source>
</evidence>
<accession>A0A5B8UAZ8</accession>
<feature type="transmembrane region" description="Helical" evidence="1">
    <location>
        <begin position="46"/>
        <end position="67"/>
    </location>
</feature>
<dbReference type="Proteomes" id="UP000321805">
    <property type="component" value="Chromosome"/>
</dbReference>
<keyword evidence="1" id="KW-0472">Membrane</keyword>
<keyword evidence="1" id="KW-0812">Transmembrane</keyword>
<feature type="transmembrane region" description="Helical" evidence="1">
    <location>
        <begin position="73"/>
        <end position="92"/>
    </location>
</feature>
<dbReference type="OrthoDB" id="329282at2"/>
<organism evidence="2 3">
    <name type="scientific">Baekduia soli</name>
    <dbReference type="NCBI Taxonomy" id="496014"/>
    <lineage>
        <taxon>Bacteria</taxon>
        <taxon>Bacillati</taxon>
        <taxon>Actinomycetota</taxon>
        <taxon>Thermoleophilia</taxon>
        <taxon>Solirubrobacterales</taxon>
        <taxon>Baekduiaceae</taxon>
        <taxon>Baekduia</taxon>
    </lineage>
</organism>
<evidence type="ECO:0000313" key="3">
    <source>
        <dbReference type="Proteomes" id="UP000321805"/>
    </source>
</evidence>
<keyword evidence="1" id="KW-1133">Transmembrane helix</keyword>
<reference evidence="2 3" key="1">
    <citation type="journal article" date="2018" name="J. Microbiol.">
        <title>Baekduia soli gen. nov., sp. nov., a novel bacterium isolated from the soil of Baekdu Mountain and proposal of a novel family name, Baekduiaceae fam. nov.</title>
        <authorList>
            <person name="An D.S."/>
            <person name="Siddiqi M.Z."/>
            <person name="Kim K.H."/>
            <person name="Yu H.S."/>
            <person name="Im W.T."/>
        </authorList>
    </citation>
    <scope>NUCLEOTIDE SEQUENCE [LARGE SCALE GENOMIC DNA]</scope>
    <source>
        <strain evidence="2 3">BR7-21</strain>
    </source>
</reference>